<evidence type="ECO:0000313" key="1">
    <source>
        <dbReference type="EMBL" id="TCS94130.1"/>
    </source>
</evidence>
<evidence type="ECO:0000313" key="4">
    <source>
        <dbReference type="Proteomes" id="UP000315577"/>
    </source>
</evidence>
<organism evidence="1 3">
    <name type="scientific">Tepidimonas ignava</name>
    <dbReference type="NCBI Taxonomy" id="114249"/>
    <lineage>
        <taxon>Bacteria</taxon>
        <taxon>Pseudomonadati</taxon>
        <taxon>Pseudomonadota</taxon>
        <taxon>Betaproteobacteria</taxon>
        <taxon>Burkholderiales</taxon>
        <taxon>Tepidimonas</taxon>
    </lineage>
</organism>
<sequence>MDILMTLGDSEQQFRFAIDTAAYQGLTRRTEWRWPAQERLWNEPVRQFTGKGNDEITLEGVILPAFRGGIGQIKAMRALADRALTDASGARPLLLVTGYGEVLGEWVITAIEEEQPVIGPSGAPIEQRFRLTLGAYARDMA</sequence>
<dbReference type="EMBL" id="VJNC01000020">
    <property type="protein sequence ID" value="TSE18956.1"/>
    <property type="molecule type" value="Genomic_DNA"/>
</dbReference>
<dbReference type="AlphaFoldDB" id="A0A4R3L5P7"/>
<accession>A0A4R3L5P7</accession>
<reference evidence="2 4" key="2">
    <citation type="submission" date="2019-07" db="EMBL/GenBank/DDBJ databases">
        <title>Tepidimonas ignava SPS-1037 draft genome.</title>
        <authorList>
            <person name="Da Costa M.S."/>
            <person name="Froufe H.J.C."/>
            <person name="Egas C."/>
            <person name="Albuquerque L."/>
        </authorList>
    </citation>
    <scope>NUCLEOTIDE SEQUENCE [LARGE SCALE GENOMIC DNA]</scope>
    <source>
        <strain evidence="2 4">SPS-1037</strain>
    </source>
</reference>
<name>A0A4R3L5P7_9BURK</name>
<evidence type="ECO:0000313" key="2">
    <source>
        <dbReference type="EMBL" id="TSE18956.1"/>
    </source>
</evidence>
<dbReference type="RefSeq" id="WP_207895082.1">
    <property type="nucleotide sequence ID" value="NZ_SMAH01000020.1"/>
</dbReference>
<dbReference type="Proteomes" id="UP000295536">
    <property type="component" value="Unassembled WGS sequence"/>
</dbReference>
<dbReference type="EMBL" id="SMAH01000020">
    <property type="protein sequence ID" value="TCS94130.1"/>
    <property type="molecule type" value="Genomic_DNA"/>
</dbReference>
<dbReference type="Pfam" id="PF06995">
    <property type="entry name" value="Phage_P2_GpU"/>
    <property type="match status" value="1"/>
</dbReference>
<comment type="caution">
    <text evidence="1">The sequence shown here is derived from an EMBL/GenBank/DDBJ whole genome shotgun (WGS) entry which is preliminary data.</text>
</comment>
<protein>
    <submittedName>
        <fullName evidence="2">Phage P2 GpU</fullName>
    </submittedName>
</protein>
<gene>
    <name evidence="1" type="ORF">EDC36_12052</name>
    <name evidence="2" type="ORF">Tigna_02403</name>
</gene>
<proteinExistence type="predicted"/>
<reference evidence="1 3" key="1">
    <citation type="submission" date="2019-03" db="EMBL/GenBank/DDBJ databases">
        <title>Genomic Encyclopedia of Type Strains, Phase IV (KMG-IV): sequencing the most valuable type-strain genomes for metagenomic binning, comparative biology and taxonomic classification.</title>
        <authorList>
            <person name="Goeker M."/>
        </authorList>
    </citation>
    <scope>NUCLEOTIDE SEQUENCE [LARGE SCALE GENOMIC DNA]</scope>
    <source>
        <strain evidence="1 3">DSM 12034</strain>
    </source>
</reference>
<evidence type="ECO:0000313" key="3">
    <source>
        <dbReference type="Proteomes" id="UP000295536"/>
    </source>
</evidence>
<keyword evidence="4" id="KW-1185">Reference proteome</keyword>
<dbReference type="Proteomes" id="UP000315577">
    <property type="component" value="Unassembled WGS sequence"/>
</dbReference>
<dbReference type="InterPro" id="IPR009734">
    <property type="entry name" value="Myoviridae_GpU"/>
</dbReference>